<evidence type="ECO:0000313" key="2">
    <source>
        <dbReference type="EMBL" id="SVC09137.1"/>
    </source>
</evidence>
<evidence type="ECO:0000256" key="1">
    <source>
        <dbReference type="SAM" id="MobiDB-lite"/>
    </source>
</evidence>
<proteinExistence type="predicted"/>
<dbReference type="AlphaFoldDB" id="A0A382JCZ6"/>
<feature type="region of interest" description="Disordered" evidence="1">
    <location>
        <begin position="1"/>
        <end position="42"/>
    </location>
</feature>
<dbReference type="EMBL" id="UINC01073049">
    <property type="protein sequence ID" value="SVC09137.1"/>
    <property type="molecule type" value="Genomic_DNA"/>
</dbReference>
<feature type="compositionally biased region" description="Polar residues" evidence="1">
    <location>
        <begin position="1"/>
        <end position="15"/>
    </location>
</feature>
<sequence length="42" mass="4787">MFSVLETRNQRTSGTEVRGTSDKYESPHRSMSSETPPRDETV</sequence>
<gene>
    <name evidence="2" type="ORF">METZ01_LOCUS261991</name>
</gene>
<accession>A0A382JCZ6</accession>
<name>A0A382JCZ6_9ZZZZ</name>
<protein>
    <submittedName>
        <fullName evidence="2">Uncharacterized protein</fullName>
    </submittedName>
</protein>
<reference evidence="2" key="1">
    <citation type="submission" date="2018-05" db="EMBL/GenBank/DDBJ databases">
        <authorList>
            <person name="Lanie J.A."/>
            <person name="Ng W.-L."/>
            <person name="Kazmierczak K.M."/>
            <person name="Andrzejewski T.M."/>
            <person name="Davidsen T.M."/>
            <person name="Wayne K.J."/>
            <person name="Tettelin H."/>
            <person name="Glass J.I."/>
            <person name="Rusch D."/>
            <person name="Podicherti R."/>
            <person name="Tsui H.-C.T."/>
            <person name="Winkler M.E."/>
        </authorList>
    </citation>
    <scope>NUCLEOTIDE SEQUENCE</scope>
</reference>
<organism evidence="2">
    <name type="scientific">marine metagenome</name>
    <dbReference type="NCBI Taxonomy" id="408172"/>
    <lineage>
        <taxon>unclassified sequences</taxon>
        <taxon>metagenomes</taxon>
        <taxon>ecological metagenomes</taxon>
    </lineage>
</organism>
<feature type="non-terminal residue" evidence="2">
    <location>
        <position position="42"/>
    </location>
</feature>
<feature type="compositionally biased region" description="Basic and acidic residues" evidence="1">
    <location>
        <begin position="19"/>
        <end position="28"/>
    </location>
</feature>